<protein>
    <submittedName>
        <fullName evidence="2">Uncharacterized protein</fullName>
    </submittedName>
</protein>
<dbReference type="EMBL" id="FOGT01000020">
    <property type="protein sequence ID" value="SES37469.1"/>
    <property type="molecule type" value="Genomic_DNA"/>
</dbReference>
<name>A0A1H9WUJ8_9BACI</name>
<dbReference type="Proteomes" id="UP000198571">
    <property type="component" value="Unassembled WGS sequence"/>
</dbReference>
<feature type="transmembrane region" description="Helical" evidence="1">
    <location>
        <begin position="6"/>
        <end position="22"/>
    </location>
</feature>
<evidence type="ECO:0000313" key="2">
    <source>
        <dbReference type="EMBL" id="SES37469.1"/>
    </source>
</evidence>
<feature type="transmembrane region" description="Helical" evidence="1">
    <location>
        <begin position="141"/>
        <end position="162"/>
    </location>
</feature>
<keyword evidence="1" id="KW-1133">Transmembrane helix</keyword>
<proteinExistence type="predicted"/>
<feature type="transmembrane region" description="Helical" evidence="1">
    <location>
        <begin position="114"/>
        <end position="134"/>
    </location>
</feature>
<dbReference type="AlphaFoldDB" id="A0A1H9WUJ8"/>
<feature type="transmembrane region" description="Helical" evidence="1">
    <location>
        <begin position="34"/>
        <end position="57"/>
    </location>
</feature>
<feature type="transmembrane region" description="Helical" evidence="1">
    <location>
        <begin position="89"/>
        <end position="108"/>
    </location>
</feature>
<keyword evidence="3" id="KW-1185">Reference proteome</keyword>
<reference evidence="3" key="1">
    <citation type="submission" date="2016-10" db="EMBL/GenBank/DDBJ databases">
        <authorList>
            <person name="Varghese N."/>
            <person name="Submissions S."/>
        </authorList>
    </citation>
    <scope>NUCLEOTIDE SEQUENCE [LARGE SCALE GENOMIC DNA]</scope>
    <source>
        <strain evidence="3">S9</strain>
    </source>
</reference>
<dbReference type="OrthoDB" id="9816061at2"/>
<organism evidence="2 3">
    <name type="scientific">Salipaludibacillus aurantiacus</name>
    <dbReference type="NCBI Taxonomy" id="1601833"/>
    <lineage>
        <taxon>Bacteria</taxon>
        <taxon>Bacillati</taxon>
        <taxon>Bacillota</taxon>
        <taxon>Bacilli</taxon>
        <taxon>Bacillales</taxon>
        <taxon>Bacillaceae</taxon>
    </lineage>
</organism>
<evidence type="ECO:0000256" key="1">
    <source>
        <dbReference type="SAM" id="Phobius"/>
    </source>
</evidence>
<sequence>MSLFISFLFTTLLIIYLSTFFINQKNSPMKEMVITMAIAMAAGLCIGAVTGILFHGLLFQSTVFSVASASVTGLLIGWRFHFLAAVEGFFSGLMAAMMMAMVADMVTLKEAYNLLFLSSMLLISVIVFSFILLNNLSKRKLVNIYLGAIGWILAAFILLAPVNPADHTPPGENHRHTSITSVFCTEAG</sequence>
<dbReference type="RefSeq" id="WP_093055238.1">
    <property type="nucleotide sequence ID" value="NZ_FOGT01000020.1"/>
</dbReference>
<keyword evidence="1" id="KW-0812">Transmembrane</keyword>
<keyword evidence="1" id="KW-0472">Membrane</keyword>
<gene>
    <name evidence="2" type="ORF">SAMN05518684_1209</name>
</gene>
<accession>A0A1H9WUJ8</accession>
<evidence type="ECO:0000313" key="3">
    <source>
        <dbReference type="Proteomes" id="UP000198571"/>
    </source>
</evidence>